<sequence>MNNEIEFLMYIFSGSADASHPDQTHLHSSALTYDLYNPSVGIYHPGIAGEHEHDTVYVEPPNSSSGQDSDDCFPMEEEVGKRFYPMVPVPHVPKINGEIPSVDEATMDHERLTERFDLVSVLSDLLRLC</sequence>
<gene>
    <name evidence="1" type="ORF">GUJ93_ZPchr0002g22948</name>
</gene>
<evidence type="ECO:0000313" key="1">
    <source>
        <dbReference type="EMBL" id="KAG8060777.1"/>
    </source>
</evidence>
<evidence type="ECO:0000313" key="2">
    <source>
        <dbReference type="Proteomes" id="UP000729402"/>
    </source>
</evidence>
<name>A0A8J5S5R1_ZIZPA</name>
<protein>
    <submittedName>
        <fullName evidence="1">Uncharacterized protein</fullName>
    </submittedName>
</protein>
<accession>A0A8J5S5R1</accession>
<keyword evidence="2" id="KW-1185">Reference proteome</keyword>
<dbReference type="Proteomes" id="UP000729402">
    <property type="component" value="Unassembled WGS sequence"/>
</dbReference>
<dbReference type="EMBL" id="JAAALK010000287">
    <property type="protein sequence ID" value="KAG8060777.1"/>
    <property type="molecule type" value="Genomic_DNA"/>
</dbReference>
<proteinExistence type="predicted"/>
<reference evidence="1" key="1">
    <citation type="journal article" date="2021" name="bioRxiv">
        <title>Whole Genome Assembly and Annotation of Northern Wild Rice, Zizania palustris L., Supports a Whole Genome Duplication in the Zizania Genus.</title>
        <authorList>
            <person name="Haas M."/>
            <person name="Kono T."/>
            <person name="Macchietto M."/>
            <person name="Millas R."/>
            <person name="McGilp L."/>
            <person name="Shao M."/>
            <person name="Duquette J."/>
            <person name="Hirsch C.N."/>
            <person name="Kimball J."/>
        </authorList>
    </citation>
    <scope>NUCLEOTIDE SEQUENCE</scope>
    <source>
        <tissue evidence="1">Fresh leaf tissue</tissue>
    </source>
</reference>
<dbReference type="AlphaFoldDB" id="A0A8J5S5R1"/>
<reference evidence="1" key="2">
    <citation type="submission" date="2021-02" db="EMBL/GenBank/DDBJ databases">
        <authorList>
            <person name="Kimball J.A."/>
            <person name="Haas M.W."/>
            <person name="Macchietto M."/>
            <person name="Kono T."/>
            <person name="Duquette J."/>
            <person name="Shao M."/>
        </authorList>
    </citation>
    <scope>NUCLEOTIDE SEQUENCE</scope>
    <source>
        <tissue evidence="1">Fresh leaf tissue</tissue>
    </source>
</reference>
<comment type="caution">
    <text evidence="1">The sequence shown here is derived from an EMBL/GenBank/DDBJ whole genome shotgun (WGS) entry which is preliminary data.</text>
</comment>
<organism evidence="1 2">
    <name type="scientific">Zizania palustris</name>
    <name type="common">Northern wild rice</name>
    <dbReference type="NCBI Taxonomy" id="103762"/>
    <lineage>
        <taxon>Eukaryota</taxon>
        <taxon>Viridiplantae</taxon>
        <taxon>Streptophyta</taxon>
        <taxon>Embryophyta</taxon>
        <taxon>Tracheophyta</taxon>
        <taxon>Spermatophyta</taxon>
        <taxon>Magnoliopsida</taxon>
        <taxon>Liliopsida</taxon>
        <taxon>Poales</taxon>
        <taxon>Poaceae</taxon>
        <taxon>BOP clade</taxon>
        <taxon>Oryzoideae</taxon>
        <taxon>Oryzeae</taxon>
        <taxon>Zizaniinae</taxon>
        <taxon>Zizania</taxon>
    </lineage>
</organism>
<dbReference type="OrthoDB" id="415023at2759"/>